<dbReference type="PANTHER" id="PTHR30126:SF64">
    <property type="entry name" value="HTH-TYPE TRANSCRIPTIONAL REGULATOR CITR"/>
    <property type="match status" value="1"/>
</dbReference>
<evidence type="ECO:0000313" key="7">
    <source>
        <dbReference type="Proteomes" id="UP000192569"/>
    </source>
</evidence>
<dbReference type="STRING" id="698762.SAMN00808754_0868"/>
<organism evidence="6 7">
    <name type="scientific">Thermanaeromonas toyohensis ToBE</name>
    <dbReference type="NCBI Taxonomy" id="698762"/>
    <lineage>
        <taxon>Bacteria</taxon>
        <taxon>Bacillati</taxon>
        <taxon>Bacillota</taxon>
        <taxon>Clostridia</taxon>
        <taxon>Neomoorellales</taxon>
        <taxon>Neomoorellaceae</taxon>
        <taxon>Thermanaeromonas</taxon>
    </lineage>
</organism>
<evidence type="ECO:0000256" key="2">
    <source>
        <dbReference type="ARBA" id="ARBA00023015"/>
    </source>
</evidence>
<evidence type="ECO:0000256" key="3">
    <source>
        <dbReference type="ARBA" id="ARBA00023125"/>
    </source>
</evidence>
<dbReference type="Pfam" id="PF03466">
    <property type="entry name" value="LysR_substrate"/>
    <property type="match status" value="1"/>
</dbReference>
<evidence type="ECO:0000313" key="6">
    <source>
        <dbReference type="EMBL" id="SMB93519.1"/>
    </source>
</evidence>
<dbReference type="OrthoDB" id="9785745at2"/>
<accession>A0A1W1VJG5</accession>
<dbReference type="GO" id="GO:0003700">
    <property type="term" value="F:DNA-binding transcription factor activity"/>
    <property type="evidence" value="ECO:0007669"/>
    <property type="project" value="InterPro"/>
</dbReference>
<protein>
    <submittedName>
        <fullName evidence="6">Transcriptional regulator, LysR family</fullName>
    </submittedName>
</protein>
<keyword evidence="7" id="KW-1185">Reference proteome</keyword>
<dbReference type="AlphaFoldDB" id="A0A1W1VJG5"/>
<proteinExistence type="inferred from homology"/>
<dbReference type="InterPro" id="IPR036390">
    <property type="entry name" value="WH_DNA-bd_sf"/>
</dbReference>
<dbReference type="Gene3D" id="3.40.190.290">
    <property type="match status" value="1"/>
</dbReference>
<dbReference type="RefSeq" id="WP_084664364.1">
    <property type="nucleotide sequence ID" value="NZ_LT838272.1"/>
</dbReference>
<dbReference type="FunFam" id="1.10.10.10:FF:000001">
    <property type="entry name" value="LysR family transcriptional regulator"/>
    <property type="match status" value="1"/>
</dbReference>
<keyword evidence="2" id="KW-0805">Transcription regulation</keyword>
<dbReference type="GO" id="GO:0000976">
    <property type="term" value="F:transcription cis-regulatory region binding"/>
    <property type="evidence" value="ECO:0007669"/>
    <property type="project" value="TreeGrafter"/>
</dbReference>
<dbReference type="InterPro" id="IPR000847">
    <property type="entry name" value="LysR_HTH_N"/>
</dbReference>
<dbReference type="PROSITE" id="PS50931">
    <property type="entry name" value="HTH_LYSR"/>
    <property type="match status" value="1"/>
</dbReference>
<keyword evidence="3" id="KW-0238">DNA-binding</keyword>
<evidence type="ECO:0000256" key="1">
    <source>
        <dbReference type="ARBA" id="ARBA00009437"/>
    </source>
</evidence>
<feature type="domain" description="HTH lysR-type" evidence="5">
    <location>
        <begin position="1"/>
        <end position="58"/>
    </location>
</feature>
<dbReference type="PRINTS" id="PR00039">
    <property type="entry name" value="HTHLYSR"/>
</dbReference>
<evidence type="ECO:0000259" key="5">
    <source>
        <dbReference type="PROSITE" id="PS50931"/>
    </source>
</evidence>
<reference evidence="6 7" key="1">
    <citation type="submission" date="2017-04" db="EMBL/GenBank/DDBJ databases">
        <authorList>
            <person name="Afonso C.L."/>
            <person name="Miller P.J."/>
            <person name="Scott M.A."/>
            <person name="Spackman E."/>
            <person name="Goraichik I."/>
            <person name="Dimitrov K.M."/>
            <person name="Suarez D.L."/>
            <person name="Swayne D.E."/>
        </authorList>
    </citation>
    <scope>NUCLEOTIDE SEQUENCE [LARGE SCALE GENOMIC DNA]</scope>
    <source>
        <strain evidence="6 7">ToBE</strain>
    </source>
</reference>
<dbReference type="InterPro" id="IPR036388">
    <property type="entry name" value="WH-like_DNA-bd_sf"/>
</dbReference>
<dbReference type="InterPro" id="IPR005119">
    <property type="entry name" value="LysR_subst-bd"/>
</dbReference>
<comment type="similarity">
    <text evidence="1">Belongs to the LysR transcriptional regulatory family.</text>
</comment>
<sequence length="297" mass="32821">MNLAHIQAFCTVAQVKSISEAARILHISQSSLSYQIQLLENNLDAELLTRTNKGVELTEVGEIVYEYGQTLLKLVENMKRDIESWKSGHEHLIVGASSSIGSYALPCTIYTFKEKYPGANIRLLVANREETIQRLLERSIDLGLIEGPVEVPGLVTRGVAEDELLLIVNPSWQGPDTVTLKELRTLPLIIREEGSGTRQTIARALQEQGLSLKDLNVVLELNSNDAIKSAVAAGHGVSLLSRLTVKAELGSGTLKALKVEGISFRTTFNIVYHRGKPMNNLQKRFCRFILSNPKAFC</sequence>
<dbReference type="CDD" id="cd08420">
    <property type="entry name" value="PBP2_CysL_like"/>
    <property type="match status" value="1"/>
</dbReference>
<dbReference type="Gene3D" id="1.10.10.10">
    <property type="entry name" value="Winged helix-like DNA-binding domain superfamily/Winged helix DNA-binding domain"/>
    <property type="match status" value="1"/>
</dbReference>
<dbReference type="SUPFAM" id="SSF53850">
    <property type="entry name" value="Periplasmic binding protein-like II"/>
    <property type="match status" value="1"/>
</dbReference>
<dbReference type="EMBL" id="LT838272">
    <property type="protein sequence ID" value="SMB93519.1"/>
    <property type="molecule type" value="Genomic_DNA"/>
</dbReference>
<evidence type="ECO:0000256" key="4">
    <source>
        <dbReference type="ARBA" id="ARBA00023163"/>
    </source>
</evidence>
<dbReference type="PANTHER" id="PTHR30126">
    <property type="entry name" value="HTH-TYPE TRANSCRIPTIONAL REGULATOR"/>
    <property type="match status" value="1"/>
</dbReference>
<gene>
    <name evidence="6" type="ORF">SAMN00808754_0868</name>
</gene>
<keyword evidence="4" id="KW-0804">Transcription</keyword>
<dbReference type="Proteomes" id="UP000192569">
    <property type="component" value="Chromosome I"/>
</dbReference>
<dbReference type="Pfam" id="PF00126">
    <property type="entry name" value="HTH_1"/>
    <property type="match status" value="1"/>
</dbReference>
<name>A0A1W1VJG5_9FIRM</name>
<dbReference type="SUPFAM" id="SSF46785">
    <property type="entry name" value="Winged helix' DNA-binding domain"/>
    <property type="match status" value="1"/>
</dbReference>